<keyword evidence="10" id="KW-1185">Reference proteome</keyword>
<proteinExistence type="inferred from homology"/>
<protein>
    <recommendedName>
        <fullName evidence="11">Mitochondrial import inner membrane translocase subunit tim16</fullName>
    </recommendedName>
</protein>
<evidence type="ECO:0000256" key="5">
    <source>
        <dbReference type="ARBA" id="ARBA00022927"/>
    </source>
</evidence>
<gene>
    <name evidence="9" type="ORF">ACHAXA_011459</name>
</gene>
<comment type="subcellular location">
    <subcellularLocation>
        <location evidence="1">Mitochondrion inner membrane</location>
        <topology evidence="1">Peripheral membrane protein</topology>
    </subcellularLocation>
</comment>
<dbReference type="PANTHER" id="PTHR12388">
    <property type="entry name" value="MITOCHONDRIA ASSOCIATED GRANULOCYTE MACROPHAGE CSF SIGNALING MOLECULE"/>
    <property type="match status" value="1"/>
</dbReference>
<keyword evidence="8" id="KW-0472">Membrane</keyword>
<comment type="similarity">
    <text evidence="2">Belongs to the TIM16/PAM16 family.</text>
</comment>
<evidence type="ECO:0000256" key="8">
    <source>
        <dbReference type="ARBA" id="ARBA00023136"/>
    </source>
</evidence>
<keyword evidence="6" id="KW-0811">Translocation</keyword>
<keyword evidence="5" id="KW-0653">Protein transport</keyword>
<name>A0ABD3SEE2_9STRA</name>
<dbReference type="PANTHER" id="PTHR12388:SF0">
    <property type="entry name" value="MITOCHONDRIAL IMPORT INNER MEMBRANE TRANSLOCASE SUBUNIT TIM16"/>
    <property type="match status" value="1"/>
</dbReference>
<dbReference type="Pfam" id="PF03656">
    <property type="entry name" value="Pam16"/>
    <property type="match status" value="1"/>
</dbReference>
<dbReference type="GO" id="GO:0005743">
    <property type="term" value="C:mitochondrial inner membrane"/>
    <property type="evidence" value="ECO:0007669"/>
    <property type="project" value="UniProtKB-SubCell"/>
</dbReference>
<evidence type="ECO:0000256" key="7">
    <source>
        <dbReference type="ARBA" id="ARBA00023128"/>
    </source>
</evidence>
<evidence type="ECO:0000313" key="10">
    <source>
        <dbReference type="Proteomes" id="UP001530377"/>
    </source>
</evidence>
<evidence type="ECO:0000313" key="9">
    <source>
        <dbReference type="EMBL" id="KAL3822822.1"/>
    </source>
</evidence>
<keyword evidence="7" id="KW-0496">Mitochondrion</keyword>
<dbReference type="InterPro" id="IPR005341">
    <property type="entry name" value="Tim16"/>
</dbReference>
<evidence type="ECO:0000256" key="4">
    <source>
        <dbReference type="ARBA" id="ARBA00022792"/>
    </source>
</evidence>
<evidence type="ECO:0000256" key="3">
    <source>
        <dbReference type="ARBA" id="ARBA00022448"/>
    </source>
</evidence>
<evidence type="ECO:0000256" key="1">
    <source>
        <dbReference type="ARBA" id="ARBA00004637"/>
    </source>
</evidence>
<evidence type="ECO:0008006" key="11">
    <source>
        <dbReference type="Google" id="ProtNLM"/>
    </source>
</evidence>
<organism evidence="9 10">
    <name type="scientific">Cyclostephanos tholiformis</name>
    <dbReference type="NCBI Taxonomy" id="382380"/>
    <lineage>
        <taxon>Eukaryota</taxon>
        <taxon>Sar</taxon>
        <taxon>Stramenopiles</taxon>
        <taxon>Ochrophyta</taxon>
        <taxon>Bacillariophyta</taxon>
        <taxon>Coscinodiscophyceae</taxon>
        <taxon>Thalassiosirophycidae</taxon>
        <taxon>Stephanodiscales</taxon>
        <taxon>Stephanodiscaceae</taxon>
        <taxon>Cyclostephanos</taxon>
    </lineage>
</organism>
<dbReference type="EMBL" id="JALLPB020000053">
    <property type="protein sequence ID" value="KAL3822822.1"/>
    <property type="molecule type" value="Genomic_DNA"/>
</dbReference>
<comment type="caution">
    <text evidence="9">The sequence shown here is derived from an EMBL/GenBank/DDBJ whole genome shotgun (WGS) entry which is preliminary data.</text>
</comment>
<dbReference type="Gene3D" id="1.10.287.110">
    <property type="entry name" value="DnaJ domain"/>
    <property type="match status" value="1"/>
</dbReference>
<keyword evidence="3" id="KW-0813">Transport</keyword>
<accession>A0ABD3SEE2</accession>
<dbReference type="AlphaFoldDB" id="A0ABD3SEE2"/>
<reference evidence="9 10" key="1">
    <citation type="submission" date="2024-10" db="EMBL/GenBank/DDBJ databases">
        <title>Updated reference genomes for cyclostephanoid diatoms.</title>
        <authorList>
            <person name="Roberts W.R."/>
            <person name="Alverson A.J."/>
        </authorList>
    </citation>
    <scope>NUCLEOTIDE SEQUENCE [LARGE SCALE GENOMIC DNA]</scope>
    <source>
        <strain evidence="9 10">AJA228-03</strain>
    </source>
</reference>
<sequence length="154" mass="16855">MSQSPGPFRRTMPSRMAIGPLGRIIAQIIVPAIAIIARTLPAAYAAALENARKSGTANEASGDAARRGASFLGKARMSKDEALMVLNLTENDVSVETVRRQYDRYFESNKVENGGSFYLQSKIYRAKELLDEYVKEKEAEGKQRVDGGGRGEGR</sequence>
<dbReference type="FunFam" id="1.10.287.110:FF:000006">
    <property type="entry name" value="Import inner membrane translocase subunit TIM16"/>
    <property type="match status" value="1"/>
</dbReference>
<dbReference type="GO" id="GO:0015031">
    <property type="term" value="P:protein transport"/>
    <property type="evidence" value="ECO:0007669"/>
    <property type="project" value="UniProtKB-KW"/>
</dbReference>
<dbReference type="Proteomes" id="UP001530377">
    <property type="component" value="Unassembled WGS sequence"/>
</dbReference>
<dbReference type="InterPro" id="IPR036869">
    <property type="entry name" value="J_dom_sf"/>
</dbReference>
<keyword evidence="4" id="KW-0999">Mitochondrion inner membrane</keyword>
<evidence type="ECO:0000256" key="6">
    <source>
        <dbReference type="ARBA" id="ARBA00023010"/>
    </source>
</evidence>
<evidence type="ECO:0000256" key="2">
    <source>
        <dbReference type="ARBA" id="ARBA00008817"/>
    </source>
</evidence>